<feature type="compositionally biased region" description="Pro residues" evidence="2">
    <location>
        <begin position="778"/>
        <end position="793"/>
    </location>
</feature>
<feature type="repeat" description="ANK" evidence="1">
    <location>
        <begin position="214"/>
        <end position="246"/>
    </location>
</feature>
<feature type="compositionally biased region" description="Low complexity" evidence="2">
    <location>
        <begin position="146"/>
        <end position="162"/>
    </location>
</feature>
<dbReference type="RefSeq" id="XP_001748946.1">
    <property type="nucleotide sequence ID" value="XM_001748894.1"/>
</dbReference>
<feature type="repeat" description="ANK" evidence="1">
    <location>
        <begin position="274"/>
        <end position="306"/>
    </location>
</feature>
<feature type="compositionally biased region" description="Basic residues" evidence="2">
    <location>
        <begin position="468"/>
        <end position="477"/>
    </location>
</feature>
<dbReference type="Pfam" id="PF12796">
    <property type="entry name" value="Ank_2"/>
    <property type="match status" value="1"/>
</dbReference>
<feature type="compositionally biased region" description="Polar residues" evidence="2">
    <location>
        <begin position="427"/>
        <end position="438"/>
    </location>
</feature>
<dbReference type="AlphaFoldDB" id="A9V849"/>
<feature type="region of interest" description="Disordered" evidence="2">
    <location>
        <begin position="364"/>
        <end position="556"/>
    </location>
</feature>
<feature type="repeat" description="ANK" evidence="1">
    <location>
        <begin position="307"/>
        <end position="339"/>
    </location>
</feature>
<dbReference type="InterPro" id="IPR036770">
    <property type="entry name" value="Ankyrin_rpt-contain_sf"/>
</dbReference>
<protein>
    <submittedName>
        <fullName evidence="3">Uncharacterized protein</fullName>
    </submittedName>
</protein>
<keyword evidence="1" id="KW-0040">ANK repeat</keyword>
<feature type="compositionally biased region" description="Polar residues" evidence="2">
    <location>
        <begin position="76"/>
        <end position="90"/>
    </location>
</feature>
<sequence>MSHPPPADGALASSTVFMATQTPRALMESAMPQSGQPQSKNPTEEVTPDNALSTDGKASRLQKRLEFHQQAPPTPLKSTPAASKSFSQQGLDLDATPFKKFPSSSSLALTPTDIPLSSSSDEDECPSPKEAASPTARQLPQPTPQPSASTPSKTPKSATKAAKSPRRTSATAQPDAESDAELPAHLTERQLMRLLQERDRREQMLSNVYKRNQQGETPLHVAAIEGDLNLVRDLIKAEAPINATDNAGYVLVVLRLSLVVGDDVSDRTTLAASLRWTPLHEACNHGHLEISELMLENGAKVDAKGMGDDTPLHDAAMNGHDDVITLLFKFNANPNPYNKQGKTPLDVACDEETEDLLRSFGCIHGSLPTKRRKPKKPKRAEPTTAETHQPAATQASKAEPATSSTPTPNSDATPAPSAPRPSMPASKTAQVQQPQDRSVASVPGPAEATSPAAASTASSSKAAERMRKEKSRSKKHREGTAPTGAFPSAPSTSQPGKASSLGKKPSQKAPRSLKSATKPANDSTGLATSSSQTMVPPSAAHKSKATVQAAATPAPIPVIVSFKSLKKQAILAQRRRAAAQANSTSSLDRAQTKQSPPSVTSPVAVPKAVSAPDEATRSLAQPTPKQQLMPKPAASSPAAAKQLPTQKQQLKQLQKQLQQLRSKPSSTTPTVSIANRAEPAEPMLPRPAELKHGQERQSEIGVLALQTQTQAQAKPARESGENEAPVPKRPHRLSITESSQPMATSEPSTPTTTTTPEPLPGSATSAVGPASTHNSPATSPPAVPTPVVTPPKAPKASKPSRPKAKSSLVPSSESSPLSPPDVFFQKDSRCPTVRIGPKDQGATQRHFCELWQQKEAAHLCYDAAREALHAEQRTERLQMVRAQARVVEHLLATFYRDHQRLQTTFDALRAGLISERDAACSPYIQYKRSTAREPHSIDTSSSLYALQLAYQRLSPLADLLKQFHLWHLATSTTAAATTSPAPRRSNLMSDSAGPPDLERASSIVVPRHYLPQSVSDPPLDDSYHLWEEDELLLESGGERPLLVQPRRTSLPAGFDTELAEGSAGHGHRVGLHEVLTCTDSPYRVDRNALPHSLTLQRGPSALTSILAPLTLPLYCLGLATPIREWEIKYDAEYGQLVLLRHNRNLLCTTSEDFGSIDNILFDTNTNELVAVFADGSQVAIASSSLPICTAHHAASRAAFADDVQMLIAQNSM</sequence>
<feature type="compositionally biased region" description="Polar residues" evidence="2">
    <location>
        <begin position="582"/>
        <end position="594"/>
    </location>
</feature>
<reference evidence="3 4" key="1">
    <citation type="journal article" date="2008" name="Nature">
        <title>The genome of the choanoflagellate Monosiga brevicollis and the origin of metazoans.</title>
        <authorList>
            <consortium name="JGI Sequencing"/>
            <person name="King N."/>
            <person name="Westbrook M.J."/>
            <person name="Young S.L."/>
            <person name="Kuo A."/>
            <person name="Abedin M."/>
            <person name="Chapman J."/>
            <person name="Fairclough S."/>
            <person name="Hellsten U."/>
            <person name="Isogai Y."/>
            <person name="Letunic I."/>
            <person name="Marr M."/>
            <person name="Pincus D."/>
            <person name="Putnam N."/>
            <person name="Rokas A."/>
            <person name="Wright K.J."/>
            <person name="Zuzow R."/>
            <person name="Dirks W."/>
            <person name="Good M."/>
            <person name="Goodstein D."/>
            <person name="Lemons D."/>
            <person name="Li W."/>
            <person name="Lyons J.B."/>
            <person name="Morris A."/>
            <person name="Nichols S."/>
            <person name="Richter D.J."/>
            <person name="Salamov A."/>
            <person name="Bork P."/>
            <person name="Lim W.A."/>
            <person name="Manning G."/>
            <person name="Miller W.T."/>
            <person name="McGinnis W."/>
            <person name="Shapiro H."/>
            <person name="Tjian R."/>
            <person name="Grigoriev I.V."/>
            <person name="Rokhsar D."/>
        </authorList>
    </citation>
    <scope>NUCLEOTIDE SEQUENCE [LARGE SCALE GENOMIC DNA]</scope>
    <source>
        <strain evidence="4">MX1 / ATCC 50154</strain>
    </source>
</reference>
<dbReference type="OMA" id="ENCCANA"/>
<feature type="compositionally biased region" description="Polar residues" evidence="2">
    <location>
        <begin position="31"/>
        <end position="41"/>
    </location>
</feature>
<dbReference type="PROSITE" id="PS50297">
    <property type="entry name" value="ANK_REP_REGION"/>
    <property type="match status" value="3"/>
</dbReference>
<feature type="compositionally biased region" description="Low complexity" evidence="2">
    <location>
        <begin position="805"/>
        <end position="816"/>
    </location>
</feature>
<name>A9V849_MONBE</name>
<keyword evidence="4" id="KW-1185">Reference proteome</keyword>
<dbReference type="PRINTS" id="PR01415">
    <property type="entry name" value="ANKYRIN"/>
</dbReference>
<feature type="compositionally biased region" description="Low complexity" evidence="2">
    <location>
        <begin position="630"/>
        <end position="660"/>
    </location>
</feature>
<dbReference type="Gene3D" id="1.25.40.20">
    <property type="entry name" value="Ankyrin repeat-containing domain"/>
    <property type="match status" value="2"/>
</dbReference>
<dbReference type="GeneID" id="5894234"/>
<dbReference type="InterPro" id="IPR053210">
    <property type="entry name" value="ANKRD12"/>
</dbReference>
<dbReference type="PROSITE" id="PS50088">
    <property type="entry name" value="ANK_REPEAT"/>
    <property type="match status" value="3"/>
</dbReference>
<dbReference type="KEGG" id="mbr:MONBRDRAFT_38485"/>
<dbReference type="Pfam" id="PF00023">
    <property type="entry name" value="Ank"/>
    <property type="match status" value="1"/>
</dbReference>
<feature type="compositionally biased region" description="Low complexity" evidence="2">
    <location>
        <begin position="545"/>
        <end position="556"/>
    </location>
</feature>
<feature type="compositionally biased region" description="Low complexity" evidence="2">
    <location>
        <begin position="595"/>
        <end position="612"/>
    </location>
</feature>
<feature type="compositionally biased region" description="Basic and acidic residues" evidence="2">
    <location>
        <begin position="688"/>
        <end position="698"/>
    </location>
</feature>
<feature type="compositionally biased region" description="Low complexity" evidence="2">
    <location>
        <begin position="744"/>
        <end position="756"/>
    </location>
</feature>
<dbReference type="InterPro" id="IPR002110">
    <property type="entry name" value="Ankyrin_rpt"/>
</dbReference>
<feature type="region of interest" description="Disordered" evidence="2">
    <location>
        <begin position="974"/>
        <end position="998"/>
    </location>
</feature>
<feature type="compositionally biased region" description="Polar residues" evidence="2">
    <location>
        <begin position="661"/>
        <end position="673"/>
    </location>
</feature>
<dbReference type="PANTHER" id="PTHR24149:SF14">
    <property type="entry name" value="ANKYRIN REPEAT DOMAIN 12"/>
    <property type="match status" value="1"/>
</dbReference>
<feature type="compositionally biased region" description="Polar residues" evidence="2">
    <location>
        <begin position="514"/>
        <end position="535"/>
    </location>
</feature>
<feature type="compositionally biased region" description="Basic residues" evidence="2">
    <location>
        <begin position="369"/>
        <end position="378"/>
    </location>
</feature>
<evidence type="ECO:0000256" key="2">
    <source>
        <dbReference type="SAM" id="MobiDB-lite"/>
    </source>
</evidence>
<accession>A9V849</accession>
<evidence type="ECO:0000313" key="3">
    <source>
        <dbReference type="EMBL" id="EDQ86276.1"/>
    </source>
</evidence>
<dbReference type="EMBL" id="CH991567">
    <property type="protein sequence ID" value="EDQ86276.1"/>
    <property type="molecule type" value="Genomic_DNA"/>
</dbReference>
<evidence type="ECO:0000313" key="4">
    <source>
        <dbReference type="Proteomes" id="UP000001357"/>
    </source>
</evidence>
<dbReference type="InParanoid" id="A9V849"/>
<proteinExistence type="predicted"/>
<feature type="compositionally biased region" description="Polar residues" evidence="2">
    <location>
        <begin position="12"/>
        <end position="23"/>
    </location>
</feature>
<dbReference type="Proteomes" id="UP000001357">
    <property type="component" value="Unassembled WGS sequence"/>
</dbReference>
<dbReference type="SUPFAM" id="SSF48403">
    <property type="entry name" value="Ankyrin repeat"/>
    <property type="match status" value="1"/>
</dbReference>
<feature type="compositionally biased region" description="Low complexity" evidence="2">
    <location>
        <begin position="703"/>
        <end position="713"/>
    </location>
</feature>
<dbReference type="GO" id="GO:0005654">
    <property type="term" value="C:nucleoplasm"/>
    <property type="evidence" value="ECO:0000318"/>
    <property type="project" value="GO_Central"/>
</dbReference>
<feature type="region of interest" description="Disordered" evidence="2">
    <location>
        <begin position="1"/>
        <end position="185"/>
    </location>
</feature>
<feature type="compositionally biased region" description="Low complexity" evidence="2">
    <location>
        <begin position="445"/>
        <end position="461"/>
    </location>
</feature>
<feature type="compositionally biased region" description="Polar residues" evidence="2">
    <location>
        <begin position="384"/>
        <end position="409"/>
    </location>
</feature>
<gene>
    <name evidence="3" type="ORF">MONBRDRAFT_38485</name>
</gene>
<dbReference type="PANTHER" id="PTHR24149">
    <property type="entry name" value="ANKYRIN REPEAT DOMAIN-CONTAINING PROTEIN 12"/>
    <property type="match status" value="1"/>
</dbReference>
<feature type="region of interest" description="Disordered" evidence="2">
    <location>
        <begin position="569"/>
        <end position="829"/>
    </location>
</feature>
<organism evidence="3 4">
    <name type="scientific">Monosiga brevicollis</name>
    <name type="common">Choanoflagellate</name>
    <dbReference type="NCBI Taxonomy" id="81824"/>
    <lineage>
        <taxon>Eukaryota</taxon>
        <taxon>Choanoflagellata</taxon>
        <taxon>Craspedida</taxon>
        <taxon>Salpingoecidae</taxon>
        <taxon>Monosiga</taxon>
    </lineage>
</organism>
<evidence type="ECO:0000256" key="1">
    <source>
        <dbReference type="PROSITE-ProRule" id="PRU00023"/>
    </source>
</evidence>
<dbReference type="STRING" id="81824.A9V849"/>
<dbReference type="eggNOG" id="ENOG502QQG5">
    <property type="taxonomic scope" value="Eukaryota"/>
</dbReference>
<dbReference type="SMART" id="SM00248">
    <property type="entry name" value="ANK"/>
    <property type="match status" value="3"/>
</dbReference>